<dbReference type="Proteomes" id="UP000186132">
    <property type="component" value="Unassembled WGS sequence"/>
</dbReference>
<evidence type="ECO:0000256" key="5">
    <source>
        <dbReference type="ARBA" id="ARBA00022989"/>
    </source>
</evidence>
<keyword evidence="5 8" id="KW-1133">Transmembrane helix</keyword>
<comment type="similarity">
    <text evidence="2">Belongs to the polysaccharide synthase family.</text>
</comment>
<comment type="subcellular location">
    <subcellularLocation>
        <location evidence="1">Cell membrane</location>
        <topology evidence="1">Multi-pass membrane protein</topology>
    </subcellularLocation>
</comment>
<dbReference type="InterPro" id="IPR050833">
    <property type="entry name" value="Poly_Biosynth_Transport"/>
</dbReference>
<evidence type="ECO:0000256" key="3">
    <source>
        <dbReference type="ARBA" id="ARBA00022475"/>
    </source>
</evidence>
<evidence type="ECO:0000256" key="4">
    <source>
        <dbReference type="ARBA" id="ARBA00022692"/>
    </source>
</evidence>
<feature type="transmembrane region" description="Helical" evidence="8">
    <location>
        <begin position="77"/>
        <end position="97"/>
    </location>
</feature>
<dbReference type="PANTHER" id="PTHR30250:SF10">
    <property type="entry name" value="LIPOPOLYSACCHARIDE BIOSYNTHESIS PROTEIN WZXC"/>
    <property type="match status" value="1"/>
</dbReference>
<dbReference type="AlphaFoldDB" id="A0A1M5IJR5"/>
<feature type="transmembrane region" description="Helical" evidence="8">
    <location>
        <begin position="409"/>
        <end position="430"/>
    </location>
</feature>
<organism evidence="9 10">
    <name type="scientific">Jatrophihabitans endophyticus</name>
    <dbReference type="NCBI Taxonomy" id="1206085"/>
    <lineage>
        <taxon>Bacteria</taxon>
        <taxon>Bacillati</taxon>
        <taxon>Actinomycetota</taxon>
        <taxon>Actinomycetes</taxon>
        <taxon>Jatrophihabitantales</taxon>
        <taxon>Jatrophihabitantaceae</taxon>
        <taxon>Jatrophihabitans</taxon>
    </lineage>
</organism>
<evidence type="ECO:0000313" key="10">
    <source>
        <dbReference type="Proteomes" id="UP000186132"/>
    </source>
</evidence>
<feature type="transmembrane region" description="Helical" evidence="8">
    <location>
        <begin position="281"/>
        <end position="302"/>
    </location>
</feature>
<keyword evidence="6 8" id="KW-0472">Membrane</keyword>
<sequence length="521" mass="55214">MRGTAIRSALWVALGKWGNQLATLVVFTLLGRLLAPSELGLAALATVFVTLFQVLSDQGFSTALIQKKHVDDADRNTAFWISVGSALVLMALVAALAPLASSAFDQPQLGAVLVGMSPMVLFTALAGTPQALLERDFQFRSLTMRTLYGSVIGGVAGVVVAFLGGGVWSIVVQSVVTSFVAVVFLWTVTKWRPGLRVSRRSARELRDTGVSVLGIQLIGLANAQGDKLIVGAALGPVPLGYYFVGTRIVTMLTDVQTSVIDAVSLTTLSKLQSTRERLRDAFYGLTSMGAATAIATFAIIAATADVSLPFVFGPQWEPAAPVMQILCLMGCLNAVIVFDRNALIAVGAARAALVITIVQCVIGLGAVAAAVPFGVIVVSFAVVLRQYAAWPLRLRTLRRHVGISIRTYLGHWSGPMLAGVVTFGVCWGVGRSWDPGRSVAAVVLFLAVEAVLGLGVYVASLRVTGPPAYRELRGLYRALRSRVAPRRHTYNAYVSRHAHSGADQPPAAAPMVEPDGVTPIR</sequence>
<feature type="transmembrane region" description="Helical" evidence="8">
    <location>
        <begin position="170"/>
        <end position="189"/>
    </location>
</feature>
<evidence type="ECO:0000256" key="8">
    <source>
        <dbReference type="SAM" id="Phobius"/>
    </source>
</evidence>
<feature type="transmembrane region" description="Helical" evidence="8">
    <location>
        <begin position="145"/>
        <end position="164"/>
    </location>
</feature>
<feature type="transmembrane region" description="Helical" evidence="8">
    <location>
        <begin position="343"/>
        <end position="364"/>
    </location>
</feature>
<reference evidence="9 10" key="1">
    <citation type="submission" date="2016-11" db="EMBL/GenBank/DDBJ databases">
        <authorList>
            <person name="Jaros S."/>
            <person name="Januszkiewicz K."/>
            <person name="Wedrychowicz H."/>
        </authorList>
    </citation>
    <scope>NUCLEOTIDE SEQUENCE [LARGE SCALE GENOMIC DNA]</scope>
    <source>
        <strain evidence="9 10">DSM 45627</strain>
    </source>
</reference>
<feature type="region of interest" description="Disordered" evidence="7">
    <location>
        <begin position="498"/>
        <end position="521"/>
    </location>
</feature>
<evidence type="ECO:0000256" key="7">
    <source>
        <dbReference type="SAM" id="MobiDB-lite"/>
    </source>
</evidence>
<protein>
    <submittedName>
        <fullName evidence="9">Membrane protein involved in the export of O-antigen and teichoic acid</fullName>
    </submittedName>
</protein>
<feature type="transmembrane region" description="Helical" evidence="8">
    <location>
        <begin position="39"/>
        <end position="56"/>
    </location>
</feature>
<accession>A0A1M5IJR5</accession>
<keyword evidence="4 8" id="KW-0812">Transmembrane</keyword>
<feature type="transmembrane region" description="Helical" evidence="8">
    <location>
        <begin position="109"/>
        <end position="133"/>
    </location>
</feature>
<keyword evidence="3" id="KW-1003">Cell membrane</keyword>
<evidence type="ECO:0000313" key="9">
    <source>
        <dbReference type="EMBL" id="SHG28594.1"/>
    </source>
</evidence>
<name>A0A1M5IJR5_9ACTN</name>
<feature type="transmembrane region" description="Helical" evidence="8">
    <location>
        <begin position="322"/>
        <end position="338"/>
    </location>
</feature>
<dbReference type="PANTHER" id="PTHR30250">
    <property type="entry name" value="PST FAMILY PREDICTED COLANIC ACID TRANSPORTER"/>
    <property type="match status" value="1"/>
</dbReference>
<dbReference type="EMBL" id="FQVU01000002">
    <property type="protein sequence ID" value="SHG28594.1"/>
    <property type="molecule type" value="Genomic_DNA"/>
</dbReference>
<gene>
    <name evidence="9" type="ORF">SAMN05443575_1919</name>
</gene>
<evidence type="ECO:0000256" key="2">
    <source>
        <dbReference type="ARBA" id="ARBA00007430"/>
    </source>
</evidence>
<keyword evidence="10" id="KW-1185">Reference proteome</keyword>
<feature type="transmembrane region" description="Helical" evidence="8">
    <location>
        <begin position="442"/>
        <end position="463"/>
    </location>
</feature>
<evidence type="ECO:0000256" key="6">
    <source>
        <dbReference type="ARBA" id="ARBA00023136"/>
    </source>
</evidence>
<dbReference type="Pfam" id="PF13440">
    <property type="entry name" value="Polysacc_synt_3"/>
    <property type="match status" value="1"/>
</dbReference>
<feature type="transmembrane region" description="Helical" evidence="8">
    <location>
        <begin position="370"/>
        <end position="388"/>
    </location>
</feature>
<proteinExistence type="inferred from homology"/>
<feature type="transmembrane region" description="Helical" evidence="8">
    <location>
        <begin position="9"/>
        <end position="33"/>
    </location>
</feature>
<dbReference type="STRING" id="1206085.SAMN05443575_1919"/>
<dbReference type="CDD" id="cd13127">
    <property type="entry name" value="MATE_tuaB_like"/>
    <property type="match status" value="1"/>
</dbReference>
<dbReference type="GO" id="GO:0005886">
    <property type="term" value="C:plasma membrane"/>
    <property type="evidence" value="ECO:0007669"/>
    <property type="project" value="UniProtKB-SubCell"/>
</dbReference>
<evidence type="ECO:0000256" key="1">
    <source>
        <dbReference type="ARBA" id="ARBA00004651"/>
    </source>
</evidence>